<accession>A0A183M6H4</accession>
<dbReference type="EMBL" id="UZAI01006684">
    <property type="protein sequence ID" value="VDO96390.1"/>
    <property type="molecule type" value="Genomic_DNA"/>
</dbReference>
<keyword evidence="3" id="KW-1185">Reference proteome</keyword>
<name>A0A183M6H4_9TREM</name>
<feature type="compositionally biased region" description="Basic residues" evidence="1">
    <location>
        <begin position="1"/>
        <end position="15"/>
    </location>
</feature>
<evidence type="ECO:0000313" key="2">
    <source>
        <dbReference type="EMBL" id="VDO96390.1"/>
    </source>
</evidence>
<organism evidence="2 3">
    <name type="scientific">Schistosoma margrebowiei</name>
    <dbReference type="NCBI Taxonomy" id="48269"/>
    <lineage>
        <taxon>Eukaryota</taxon>
        <taxon>Metazoa</taxon>
        <taxon>Spiralia</taxon>
        <taxon>Lophotrochozoa</taxon>
        <taxon>Platyhelminthes</taxon>
        <taxon>Trematoda</taxon>
        <taxon>Digenea</taxon>
        <taxon>Strigeidida</taxon>
        <taxon>Schistosomatoidea</taxon>
        <taxon>Schistosomatidae</taxon>
        <taxon>Schistosoma</taxon>
    </lineage>
</organism>
<feature type="compositionally biased region" description="Polar residues" evidence="1">
    <location>
        <begin position="16"/>
        <end position="32"/>
    </location>
</feature>
<dbReference type="Gene3D" id="3.60.10.10">
    <property type="entry name" value="Endonuclease/exonuclease/phosphatase"/>
    <property type="match status" value="1"/>
</dbReference>
<reference evidence="2 3" key="1">
    <citation type="submission" date="2018-11" db="EMBL/GenBank/DDBJ databases">
        <authorList>
            <consortium name="Pathogen Informatics"/>
        </authorList>
    </citation>
    <scope>NUCLEOTIDE SEQUENCE [LARGE SCALE GENOMIC DNA]</scope>
    <source>
        <strain evidence="2 3">Zambia</strain>
    </source>
</reference>
<dbReference type="STRING" id="48269.A0A183M6H4"/>
<dbReference type="InterPro" id="IPR036691">
    <property type="entry name" value="Endo/exonu/phosph_ase_sf"/>
</dbReference>
<evidence type="ECO:0000313" key="3">
    <source>
        <dbReference type="Proteomes" id="UP000277204"/>
    </source>
</evidence>
<dbReference type="Proteomes" id="UP000277204">
    <property type="component" value="Unassembled WGS sequence"/>
</dbReference>
<protein>
    <submittedName>
        <fullName evidence="2">Uncharacterized protein</fullName>
    </submittedName>
</protein>
<proteinExistence type="predicted"/>
<dbReference type="AlphaFoldDB" id="A0A183M6H4"/>
<gene>
    <name evidence="2" type="ORF">SMRZ_LOCUS11649</name>
</gene>
<feature type="region of interest" description="Disordered" evidence="1">
    <location>
        <begin position="1"/>
        <end position="32"/>
    </location>
</feature>
<evidence type="ECO:0000256" key="1">
    <source>
        <dbReference type="SAM" id="MobiDB-lite"/>
    </source>
</evidence>
<sequence>MTSNHRSKKQKRKRTYQQSNEQPTVIDLTNSDDSCNNSLTEQTVSTTRTESIENLPIFNVLSWNIQGLEPANLNKRMMSVVETIKKYIIYIIFI</sequence>